<keyword evidence="4" id="KW-1185">Reference proteome</keyword>
<proteinExistence type="predicted"/>
<reference evidence="5" key="1">
    <citation type="submission" date="2025-08" db="UniProtKB">
        <authorList>
            <consortium name="RefSeq"/>
        </authorList>
    </citation>
    <scope>IDENTIFICATION</scope>
</reference>
<dbReference type="GeneID" id="100906173"/>
<feature type="chain" id="PRO_5042554290" evidence="3">
    <location>
        <begin position="21"/>
        <end position="260"/>
    </location>
</feature>
<keyword evidence="2" id="KW-0812">Transmembrane</keyword>
<evidence type="ECO:0000256" key="1">
    <source>
        <dbReference type="SAM" id="MobiDB-lite"/>
    </source>
</evidence>
<organism evidence="4 5">
    <name type="scientific">Galendromus occidentalis</name>
    <name type="common">western predatory mite</name>
    <dbReference type="NCBI Taxonomy" id="34638"/>
    <lineage>
        <taxon>Eukaryota</taxon>
        <taxon>Metazoa</taxon>
        <taxon>Ecdysozoa</taxon>
        <taxon>Arthropoda</taxon>
        <taxon>Chelicerata</taxon>
        <taxon>Arachnida</taxon>
        <taxon>Acari</taxon>
        <taxon>Parasitiformes</taxon>
        <taxon>Mesostigmata</taxon>
        <taxon>Gamasina</taxon>
        <taxon>Phytoseioidea</taxon>
        <taxon>Phytoseiidae</taxon>
        <taxon>Typhlodrominae</taxon>
        <taxon>Galendromus</taxon>
    </lineage>
</organism>
<protein>
    <submittedName>
        <fullName evidence="5">Uncharacterized protein LOC100906173</fullName>
    </submittedName>
</protein>
<feature type="transmembrane region" description="Helical" evidence="2">
    <location>
        <begin position="166"/>
        <end position="188"/>
    </location>
</feature>
<dbReference type="RefSeq" id="XP_018496290.1">
    <property type="nucleotide sequence ID" value="XM_018640774.1"/>
</dbReference>
<evidence type="ECO:0000256" key="2">
    <source>
        <dbReference type="SAM" id="Phobius"/>
    </source>
</evidence>
<accession>A0AAJ7L764</accession>
<keyword evidence="2" id="KW-0472">Membrane</keyword>
<keyword evidence="2" id="KW-1133">Transmembrane helix</keyword>
<evidence type="ECO:0000313" key="4">
    <source>
        <dbReference type="Proteomes" id="UP000694867"/>
    </source>
</evidence>
<dbReference type="Proteomes" id="UP000694867">
    <property type="component" value="Unplaced"/>
</dbReference>
<evidence type="ECO:0000313" key="5">
    <source>
        <dbReference type="RefSeq" id="XP_018496290.1"/>
    </source>
</evidence>
<evidence type="ECO:0000256" key="3">
    <source>
        <dbReference type="SAM" id="SignalP"/>
    </source>
</evidence>
<dbReference type="AlphaFoldDB" id="A0AAJ7L764"/>
<gene>
    <name evidence="5" type="primary">LOC100906173</name>
</gene>
<dbReference type="KEGG" id="goe:100906173"/>
<sequence length="260" mass="29154">MRFVPLSVILFVAPFNFINGLSIRATSIRAEESPSRTEFSKGHACADLADDNYYDIRAESSLYFSADKEARRRNSPVGDNSQLQCQSPAACAYSGLAEQASCFNGNGGDGFSTPDWRCEAIFPDLTYRVYSSVVSCEEISGRLKYCVLRGSCILIYVPYKPITSSVFFFMSAIILTGVFCLLMIVCRLRISRLELQRRDPLQVRSRTIQDEYDSTIDVPPSYNTVERSPTRFKKPFHGNAERALSETPPPEYETCSGEES</sequence>
<feature type="signal peptide" evidence="3">
    <location>
        <begin position="1"/>
        <end position="20"/>
    </location>
</feature>
<feature type="region of interest" description="Disordered" evidence="1">
    <location>
        <begin position="219"/>
        <end position="260"/>
    </location>
</feature>
<name>A0AAJ7L764_9ACAR</name>
<keyword evidence="3" id="KW-0732">Signal</keyword>